<keyword evidence="3" id="KW-1185">Reference proteome</keyword>
<feature type="compositionally biased region" description="Basic and acidic residues" evidence="1">
    <location>
        <begin position="156"/>
        <end position="175"/>
    </location>
</feature>
<dbReference type="InterPro" id="IPR002696">
    <property type="entry name" value="Membr_insert_effic_factor_YidD"/>
</dbReference>
<evidence type="ECO:0000313" key="3">
    <source>
        <dbReference type="Proteomes" id="UP001056708"/>
    </source>
</evidence>
<gene>
    <name evidence="2" type="primary">yidD</name>
    <name evidence="2" type="ORF">NEA10_17040</name>
</gene>
<evidence type="ECO:0000256" key="1">
    <source>
        <dbReference type="SAM" id="MobiDB-lite"/>
    </source>
</evidence>
<evidence type="ECO:0000313" key="2">
    <source>
        <dbReference type="EMBL" id="USR90521.1"/>
    </source>
</evidence>
<dbReference type="EMBL" id="CP098611">
    <property type="protein sequence ID" value="USR90521.1"/>
    <property type="molecule type" value="Genomic_DNA"/>
</dbReference>
<dbReference type="RefSeq" id="WP_252662549.1">
    <property type="nucleotide sequence ID" value="NZ_CP098611.1"/>
</dbReference>
<accession>A0ABY5AQ77</accession>
<organism evidence="2 3">
    <name type="scientific">Phormidium yuhuli AB48</name>
    <dbReference type="NCBI Taxonomy" id="2940671"/>
    <lineage>
        <taxon>Bacteria</taxon>
        <taxon>Bacillati</taxon>
        <taxon>Cyanobacteriota</taxon>
        <taxon>Cyanophyceae</taxon>
        <taxon>Oscillatoriophycideae</taxon>
        <taxon>Oscillatoriales</taxon>
        <taxon>Oscillatoriaceae</taxon>
        <taxon>Phormidium</taxon>
        <taxon>Phormidium yuhuli</taxon>
    </lineage>
</organism>
<feature type="region of interest" description="Disordered" evidence="1">
    <location>
        <begin position="156"/>
        <end position="181"/>
    </location>
</feature>
<dbReference type="SMART" id="SM01234">
    <property type="entry name" value="Haemolytic"/>
    <property type="match status" value="1"/>
</dbReference>
<name>A0ABY5AQ77_9CYAN</name>
<dbReference type="NCBIfam" id="TIGR00278">
    <property type="entry name" value="membrane protein insertion efficiency factor YidD"/>
    <property type="match status" value="1"/>
</dbReference>
<reference evidence="2" key="1">
    <citation type="submission" date="2022-06" db="EMBL/GenBank/DDBJ databases">
        <title>Genome sequence of Phormidium yuhuli AB48 isolated from an industrial photobioreactor environment.</title>
        <authorList>
            <person name="Qiu Y."/>
            <person name="Noonan A.J.C."/>
            <person name="Dofher K."/>
            <person name="Koch M."/>
            <person name="Kieft B."/>
            <person name="Lin X."/>
            <person name="Ziels R.M."/>
            <person name="Hallam S.J."/>
        </authorList>
    </citation>
    <scope>NUCLEOTIDE SEQUENCE</scope>
    <source>
        <strain evidence="2">AB48</strain>
    </source>
</reference>
<protein>
    <submittedName>
        <fullName evidence="2">Membrane protein insertion efficiency factor YidD</fullName>
    </submittedName>
</protein>
<sequence>MMFNLSYFPLPIPRQADLSTAIDSWLRRLLILLISAYQRYLSPHKGYSCAHRLLHGGESCSCHVKNALTETDLLTAIAQSKTRFAACAEAAATLAAQANSEDDPSSPSPTPYPRRTFIYYSLVGFTLPFFVRRNQGQCCASLGKFLFRDHQRRQRDDQQRRYYQDRQRRWEEEHRRRNQPF</sequence>
<dbReference type="Proteomes" id="UP001056708">
    <property type="component" value="Chromosome"/>
</dbReference>
<proteinExistence type="predicted"/>